<sequence length="230" mass="25180">MGSERVAAVRRLRLRVDPHGLYERIRVCADTGQLGAGVVPSGFVKELAEYWVDEYDWRAHEVRLNGFEHLATDLDGQFLHFMHSRAGAAGAEAVLLTHVWPSGVLDAVEAAEGLRSTHHLVVPSLPLTALGELGQLMARLGYDEYLVRDDRGAVPPEAPAGKGERRGLAPGEIAEVRWFNENLNAVNDEQQVGALVLSAAMLAWRAPADKRDSVLTGVMLAWFAPRSEVE</sequence>
<dbReference type="InterPro" id="IPR010497">
    <property type="entry name" value="Epoxide_hydro_N"/>
</dbReference>
<name>A0A4R4WNW7_9ACTN</name>
<keyword evidence="2" id="KW-0058">Aromatic hydrocarbons catabolism</keyword>
<dbReference type="PANTHER" id="PTHR21661:SF35">
    <property type="entry name" value="EPOXIDE HYDROLASE"/>
    <property type="match status" value="1"/>
</dbReference>
<dbReference type="GO" id="GO:0097176">
    <property type="term" value="P:epoxide metabolic process"/>
    <property type="evidence" value="ECO:0007669"/>
    <property type="project" value="TreeGrafter"/>
</dbReference>
<proteinExistence type="inferred from homology"/>
<reference evidence="5 6" key="1">
    <citation type="submission" date="2019-02" db="EMBL/GenBank/DDBJ databases">
        <title>Draft genome sequences of novel Actinobacteria.</title>
        <authorList>
            <person name="Sahin N."/>
            <person name="Ay H."/>
            <person name="Saygin H."/>
        </authorList>
    </citation>
    <scope>NUCLEOTIDE SEQUENCE [LARGE SCALE GENOMIC DNA]</scope>
    <source>
        <strain evidence="5 6">16K104</strain>
    </source>
</reference>
<comment type="similarity">
    <text evidence="1">Belongs to the peptidase S33 family.</text>
</comment>
<evidence type="ECO:0000313" key="6">
    <source>
        <dbReference type="Proteomes" id="UP000295172"/>
    </source>
</evidence>
<dbReference type="Proteomes" id="UP000295172">
    <property type="component" value="Unassembled WGS sequence"/>
</dbReference>
<keyword evidence="3 5" id="KW-0378">Hydrolase</keyword>
<dbReference type="PANTHER" id="PTHR21661">
    <property type="entry name" value="EPOXIDE HYDROLASE 1-RELATED"/>
    <property type="match status" value="1"/>
</dbReference>
<evidence type="ECO:0000256" key="3">
    <source>
        <dbReference type="ARBA" id="ARBA00022801"/>
    </source>
</evidence>
<dbReference type="EMBL" id="SMKR01000127">
    <property type="protein sequence ID" value="TDD18764.1"/>
    <property type="molecule type" value="Genomic_DNA"/>
</dbReference>
<dbReference type="GO" id="GO:0004301">
    <property type="term" value="F:epoxide hydrolase activity"/>
    <property type="evidence" value="ECO:0007669"/>
    <property type="project" value="TreeGrafter"/>
</dbReference>
<evidence type="ECO:0000256" key="1">
    <source>
        <dbReference type="ARBA" id="ARBA00010088"/>
    </source>
</evidence>
<dbReference type="InterPro" id="IPR029058">
    <property type="entry name" value="AB_hydrolase_fold"/>
</dbReference>
<evidence type="ECO:0000313" key="5">
    <source>
        <dbReference type="EMBL" id="TDD18764.1"/>
    </source>
</evidence>
<comment type="caution">
    <text evidence="5">The sequence shown here is derived from an EMBL/GenBank/DDBJ whole genome shotgun (WGS) entry which is preliminary data.</text>
</comment>
<organism evidence="5 6">
    <name type="scientific">Kribbella turkmenica</name>
    <dbReference type="NCBI Taxonomy" id="2530375"/>
    <lineage>
        <taxon>Bacteria</taxon>
        <taxon>Bacillati</taxon>
        <taxon>Actinomycetota</taxon>
        <taxon>Actinomycetes</taxon>
        <taxon>Propionibacteriales</taxon>
        <taxon>Kribbellaceae</taxon>
        <taxon>Kribbella</taxon>
    </lineage>
</organism>
<accession>A0A4R4WNW7</accession>
<dbReference type="OrthoDB" id="3808748at2"/>
<dbReference type="Pfam" id="PF06441">
    <property type="entry name" value="EHN"/>
    <property type="match status" value="1"/>
</dbReference>
<keyword evidence="6" id="KW-1185">Reference proteome</keyword>
<gene>
    <name evidence="5" type="ORF">E1218_25380</name>
</gene>
<evidence type="ECO:0000256" key="2">
    <source>
        <dbReference type="ARBA" id="ARBA00022797"/>
    </source>
</evidence>
<dbReference type="SUPFAM" id="SSF53474">
    <property type="entry name" value="alpha/beta-Hydrolases"/>
    <property type="match status" value="1"/>
</dbReference>
<protein>
    <submittedName>
        <fullName evidence="5">Epoxide hydrolase</fullName>
    </submittedName>
</protein>
<evidence type="ECO:0000259" key="4">
    <source>
        <dbReference type="Pfam" id="PF06441"/>
    </source>
</evidence>
<dbReference type="Gene3D" id="3.40.50.1820">
    <property type="entry name" value="alpha/beta hydrolase"/>
    <property type="match status" value="1"/>
</dbReference>
<feature type="domain" description="Epoxide hydrolase N-terminal" evidence="4">
    <location>
        <begin position="37"/>
        <end position="106"/>
    </location>
</feature>
<dbReference type="AlphaFoldDB" id="A0A4R4WNW7"/>